<protein>
    <submittedName>
        <fullName evidence="1">NTPase</fullName>
    </submittedName>
</protein>
<dbReference type="InterPro" id="IPR011990">
    <property type="entry name" value="TPR-like_helical_dom_sf"/>
</dbReference>
<accession>A0ABQ2V4P1</accession>
<evidence type="ECO:0000313" key="2">
    <source>
        <dbReference type="Proteomes" id="UP000649573"/>
    </source>
</evidence>
<dbReference type="SUPFAM" id="SSF48452">
    <property type="entry name" value="TPR-like"/>
    <property type="match status" value="2"/>
</dbReference>
<name>A0ABQ2V4P1_9PSEU</name>
<gene>
    <name evidence="1" type="ORF">GCM10010178_68450</name>
</gene>
<organism evidence="1 2">
    <name type="scientific">Lentzea flava</name>
    <dbReference type="NCBI Taxonomy" id="103732"/>
    <lineage>
        <taxon>Bacteria</taxon>
        <taxon>Bacillati</taxon>
        <taxon>Actinomycetota</taxon>
        <taxon>Actinomycetes</taxon>
        <taxon>Pseudonocardiales</taxon>
        <taxon>Pseudonocardiaceae</taxon>
        <taxon>Lentzea</taxon>
    </lineage>
</organism>
<dbReference type="Gene3D" id="1.25.40.10">
    <property type="entry name" value="Tetratricopeptide repeat domain"/>
    <property type="match status" value="2"/>
</dbReference>
<dbReference type="SUPFAM" id="SSF52540">
    <property type="entry name" value="P-loop containing nucleoside triphosphate hydrolases"/>
    <property type="match status" value="2"/>
</dbReference>
<comment type="caution">
    <text evidence="1">The sequence shown here is derived from an EMBL/GenBank/DDBJ whole genome shotgun (WGS) entry which is preliminary data.</text>
</comment>
<dbReference type="Pfam" id="PF13374">
    <property type="entry name" value="TPR_10"/>
    <property type="match status" value="1"/>
</dbReference>
<dbReference type="Proteomes" id="UP000649573">
    <property type="component" value="Unassembled WGS sequence"/>
</dbReference>
<dbReference type="NCBIfam" id="NF040586">
    <property type="entry name" value="FxSxx_TPR"/>
    <property type="match status" value="1"/>
</dbReference>
<dbReference type="EMBL" id="BMRE01000042">
    <property type="protein sequence ID" value="GGU66962.1"/>
    <property type="molecule type" value="Genomic_DNA"/>
</dbReference>
<keyword evidence="2" id="KW-1185">Reference proteome</keyword>
<dbReference type="PANTHER" id="PTHR46082">
    <property type="entry name" value="ATP/GTP-BINDING PROTEIN-RELATED"/>
    <property type="match status" value="1"/>
</dbReference>
<dbReference type="PANTHER" id="PTHR46082:SF6">
    <property type="entry name" value="AAA+ ATPASE DOMAIN-CONTAINING PROTEIN-RELATED"/>
    <property type="match status" value="1"/>
</dbReference>
<proteinExistence type="predicted"/>
<reference evidence="2" key="1">
    <citation type="journal article" date="2019" name="Int. J. Syst. Evol. Microbiol.">
        <title>The Global Catalogue of Microorganisms (GCM) 10K type strain sequencing project: providing services to taxonomists for standard genome sequencing and annotation.</title>
        <authorList>
            <consortium name="The Broad Institute Genomics Platform"/>
            <consortium name="The Broad Institute Genome Sequencing Center for Infectious Disease"/>
            <person name="Wu L."/>
            <person name="Ma J."/>
        </authorList>
    </citation>
    <scope>NUCLEOTIDE SEQUENCE [LARGE SCALE GENOMIC DNA]</scope>
    <source>
        <strain evidence="2">JCM 3296</strain>
    </source>
</reference>
<sequence>MMTADRPPPDTSRPPAPTIVAFTSPATGIGRTGVVANLAWVLAAAGKRVLVADWCIEAPHVHDYLKPFHVRDLTTRELLDEVLVVAPRKAPPDDSTLPPMEARRYDLPGMRARIDVVVSRDPLTPVRGFASALEGPGEIQKLREIVRGAAYDYVLIDAPTNLSPDAASRMARLADVVAVCFLPKQTSIGPAAQIAQNVWDSTTTSTRIIAVPLQVDDGEAAGAEKSRRAIAEAFGPMLSGEAPRSGRTLSAAVAGIPRHTHDTFEETLAVLVDQHAEHRAAYWKLGNAVTASDLGPPQELPAEVLAAYKHAVGLPAETVPAEIVLVACAADRRWADWVESQLTIAGARVTRAGEASPGTTLVVISSEEFTRSAAAERVLHTNGGSHLVVVTPSDDPVPEPLTKGVRVSLAGVEDASEARQRLLKPFTLVAGAGDAGVRFPGRTDVRPSNLPPRPAGFVGRDAHLEALRDHLTAASGRRDWWLSGAPGVGKSHVAAEYAHRFAFDYEHVLWINAQDRRTITEHLALLAKPLRLDPNGDLAAKVLDRLAAGQEDKRVLLVYDNADDPEVLRDLLPRGGPVHVVVTSRHVRRPGPEVLDRLDRAASVALLRGVLGDLSVEDAEVVADLAEDLPLTLHLAGAWLRETARQLRQRANDRETAAAWAAAEFRSRFEQQEVGEHTGAAGLVRTLQVLLATLRGDQLGEAAVRVAQLCVFLSSEGVALRLLRSPPVLATLAGSCEAVAYDDLELDRVLWFGARYELFDLSWARPASVRLHRLVQSLVGELMSAEERGSRRSCTLKALAAFSPSEWEIDNGERTEDLRELRKHIVPSGATTSTATPVRRWLVNQMRFFMHEGGAESWRFALGVATDVLANWEPEDEPELRMQLRFHIANLHRSLGDTVQALRLDQALLAEQRRVLTHDHPRTLRTARGVAHGNRVLGRFSDALAEDRSTYRRFRQTLGDDHPDTLRAANNLAFSLYLAGDTGKALLVQQKNRDRRRELLGDENLDVWWSTCMLGRYLYELGRYDKALDELKEAADRLAGLPDRNARHELQTQRELAIALRRSGQAHRARAKMADAVQNYRDRYGEDHPSTTACTLSYAADHHETGESARATELARSALDWFGRTSGPSHPFTLLCRLDLAVFLRGTGADEEALREARAARDGLRDTLGAAHPWSLAAAINHEGMRGRLDGADVVTRETREIYEDCLEYLGPDHPITATVSANLSTGPDEWEDVVLDVPEM</sequence>
<dbReference type="RefSeq" id="WP_189257897.1">
    <property type="nucleotide sequence ID" value="NZ_BMRE01000042.1"/>
</dbReference>
<dbReference type="Gene3D" id="3.40.50.300">
    <property type="entry name" value="P-loop containing nucleotide triphosphate hydrolases"/>
    <property type="match status" value="2"/>
</dbReference>
<evidence type="ECO:0000313" key="1">
    <source>
        <dbReference type="EMBL" id="GGU66962.1"/>
    </source>
</evidence>
<dbReference type="InterPro" id="IPR053137">
    <property type="entry name" value="NLR-like"/>
</dbReference>
<dbReference type="InterPro" id="IPR027417">
    <property type="entry name" value="P-loop_NTPase"/>
</dbReference>